<evidence type="ECO:0000313" key="2">
    <source>
        <dbReference type="EMBL" id="CAE2261125.1"/>
    </source>
</evidence>
<feature type="region of interest" description="Disordered" evidence="1">
    <location>
        <begin position="1"/>
        <end position="119"/>
    </location>
</feature>
<dbReference type="AlphaFoldDB" id="A0A7S4JEK1"/>
<evidence type="ECO:0000256" key="1">
    <source>
        <dbReference type="SAM" id="MobiDB-lite"/>
    </source>
</evidence>
<gene>
    <name evidence="2" type="ORF">OAUR00152_LOCUS26889</name>
</gene>
<proteinExistence type="predicted"/>
<accession>A0A7S4JEK1</accession>
<name>A0A7S4JEK1_9STRA</name>
<dbReference type="EMBL" id="HBKQ01038849">
    <property type="protein sequence ID" value="CAE2261125.1"/>
    <property type="molecule type" value="Transcribed_RNA"/>
</dbReference>
<reference evidence="2" key="1">
    <citation type="submission" date="2021-01" db="EMBL/GenBank/DDBJ databases">
        <authorList>
            <person name="Corre E."/>
            <person name="Pelletier E."/>
            <person name="Niang G."/>
            <person name="Scheremetjew M."/>
            <person name="Finn R."/>
            <person name="Kale V."/>
            <person name="Holt S."/>
            <person name="Cochrane G."/>
            <person name="Meng A."/>
            <person name="Brown T."/>
            <person name="Cohen L."/>
        </authorList>
    </citation>
    <scope>NUCLEOTIDE SEQUENCE</scope>
    <source>
        <strain evidence="2">Isolate 1302-5</strain>
    </source>
</reference>
<organism evidence="2">
    <name type="scientific">Odontella aurita</name>
    <dbReference type="NCBI Taxonomy" id="265563"/>
    <lineage>
        <taxon>Eukaryota</taxon>
        <taxon>Sar</taxon>
        <taxon>Stramenopiles</taxon>
        <taxon>Ochrophyta</taxon>
        <taxon>Bacillariophyta</taxon>
        <taxon>Mediophyceae</taxon>
        <taxon>Biddulphiophycidae</taxon>
        <taxon>Eupodiscales</taxon>
        <taxon>Odontellaceae</taxon>
        <taxon>Odontella</taxon>
    </lineage>
</organism>
<protein>
    <submittedName>
        <fullName evidence="2">Uncharacterized protein</fullName>
    </submittedName>
</protein>
<feature type="compositionally biased region" description="Basic and acidic residues" evidence="1">
    <location>
        <begin position="61"/>
        <end position="72"/>
    </location>
</feature>
<sequence>MKGATADDNNKEVATMVKWPKEKEDGSPEGETAGTIVKAGGDSSKDTQSKLAATVMPGTDKQGEAEKGKSNDNDETDSTQTADGAEDSAMEETQGNDTAECEDKDDGGNVEGDMRVRRG</sequence>